<evidence type="ECO:0000313" key="2">
    <source>
        <dbReference type="Proteomes" id="UP001060215"/>
    </source>
</evidence>
<gene>
    <name evidence="1" type="ORF">LOK49_LG15G00102</name>
</gene>
<evidence type="ECO:0000313" key="1">
    <source>
        <dbReference type="EMBL" id="KAI7982707.1"/>
    </source>
</evidence>
<keyword evidence="2" id="KW-1185">Reference proteome</keyword>
<proteinExistence type="predicted"/>
<dbReference type="EMBL" id="CM045768">
    <property type="protein sequence ID" value="KAI7982707.1"/>
    <property type="molecule type" value="Genomic_DNA"/>
</dbReference>
<comment type="caution">
    <text evidence="1">The sequence shown here is derived from an EMBL/GenBank/DDBJ whole genome shotgun (WGS) entry which is preliminary data.</text>
</comment>
<dbReference type="Proteomes" id="UP001060215">
    <property type="component" value="Chromosome 11"/>
</dbReference>
<name>A0ACC0F246_9ERIC</name>
<protein>
    <submittedName>
        <fullName evidence="1">Receptor-like protein kinase ANXUR1</fullName>
    </submittedName>
</protein>
<organism evidence="1 2">
    <name type="scientific">Camellia lanceoleosa</name>
    <dbReference type="NCBI Taxonomy" id="1840588"/>
    <lineage>
        <taxon>Eukaryota</taxon>
        <taxon>Viridiplantae</taxon>
        <taxon>Streptophyta</taxon>
        <taxon>Embryophyta</taxon>
        <taxon>Tracheophyta</taxon>
        <taxon>Spermatophyta</taxon>
        <taxon>Magnoliopsida</taxon>
        <taxon>eudicotyledons</taxon>
        <taxon>Gunneridae</taxon>
        <taxon>Pentapetalae</taxon>
        <taxon>asterids</taxon>
        <taxon>Ericales</taxon>
        <taxon>Theaceae</taxon>
        <taxon>Camellia</taxon>
    </lineage>
</organism>
<sequence>MGPEGWSWDPDQVPVVVDQAGCNANEDINFRFTGFTVSGRVVGSVGGESCSNKNGGPSNVNVELLSPTGDLVTSVLTSPTGSYSFTNIIPGKYKLRASRPDFNVEVRGSAEVELGFENGLVDDIFFVPGYDIRGSVVAQLEKKKKNILISLAAPFLIYQFSGERLATSGERLAMTEQRLATSNPTTKACDLRRKGLRPPATIGRLKWESDSKYLVTSDKSVEAAAQVQDPSVPSPIPYMHARFFKSETTYKFVVNGSSRYFLRLHFYPSSYPDFNTTNSYFSVVAGGVTILNNFSASIAAQALTQAYLMKEFSLAPLSKDSLSVTFKPSDKYNGSFAFVNSIELIPSPELFDLATMVRFDDQPLSVNSANVQTVWRLNVGGQYISPSNDSSGLGRSWYDDSPYIFSAASGVTNQADNDVTIKYRKFSASIAPVDVYRTSRQMGFDGNVTKSFNLTWAFQVDGNFTYLMRLHFCEYELSKINERV</sequence>
<reference evidence="1 2" key="1">
    <citation type="journal article" date="2022" name="Plant J.">
        <title>Chromosome-level genome of Camellia lanceoleosa provides a valuable resource for understanding genome evolution and self-incompatibility.</title>
        <authorList>
            <person name="Gong W."/>
            <person name="Xiao S."/>
            <person name="Wang L."/>
            <person name="Liao Z."/>
            <person name="Chang Y."/>
            <person name="Mo W."/>
            <person name="Hu G."/>
            <person name="Li W."/>
            <person name="Zhao G."/>
            <person name="Zhu H."/>
            <person name="Hu X."/>
            <person name="Ji K."/>
            <person name="Xiang X."/>
            <person name="Song Q."/>
            <person name="Yuan D."/>
            <person name="Jin S."/>
            <person name="Zhang L."/>
        </authorList>
    </citation>
    <scope>NUCLEOTIDE SEQUENCE [LARGE SCALE GENOMIC DNA]</scope>
    <source>
        <strain evidence="1">SQ_2022a</strain>
    </source>
</reference>
<accession>A0ACC0F246</accession>